<dbReference type="AlphaFoldDB" id="A0A9N7UN56"/>
<gene>
    <name evidence="1" type="ORF">PLEPLA_LOCUS21226</name>
</gene>
<sequence>MGVAPLPSAKNRTFLLRPSRPVLPYILSVFLSSPLFVPPYSERAPRLCPEATVLGDDGLGWRVLGSGGGCGALQCSMTDGNMYYFPGGLSQRRPECIAGEC</sequence>
<dbReference type="Proteomes" id="UP001153269">
    <property type="component" value="Unassembled WGS sequence"/>
</dbReference>
<proteinExistence type="predicted"/>
<keyword evidence="2" id="KW-1185">Reference proteome</keyword>
<organism evidence="1 2">
    <name type="scientific">Pleuronectes platessa</name>
    <name type="common">European plaice</name>
    <dbReference type="NCBI Taxonomy" id="8262"/>
    <lineage>
        <taxon>Eukaryota</taxon>
        <taxon>Metazoa</taxon>
        <taxon>Chordata</taxon>
        <taxon>Craniata</taxon>
        <taxon>Vertebrata</taxon>
        <taxon>Euteleostomi</taxon>
        <taxon>Actinopterygii</taxon>
        <taxon>Neopterygii</taxon>
        <taxon>Teleostei</taxon>
        <taxon>Neoteleostei</taxon>
        <taxon>Acanthomorphata</taxon>
        <taxon>Carangaria</taxon>
        <taxon>Pleuronectiformes</taxon>
        <taxon>Pleuronectoidei</taxon>
        <taxon>Pleuronectidae</taxon>
        <taxon>Pleuronectes</taxon>
    </lineage>
</organism>
<accession>A0A9N7UN56</accession>
<reference evidence="1" key="1">
    <citation type="submission" date="2020-03" db="EMBL/GenBank/DDBJ databases">
        <authorList>
            <person name="Weist P."/>
        </authorList>
    </citation>
    <scope>NUCLEOTIDE SEQUENCE</scope>
</reference>
<comment type="caution">
    <text evidence="1">The sequence shown here is derived from an EMBL/GenBank/DDBJ whole genome shotgun (WGS) entry which is preliminary data.</text>
</comment>
<evidence type="ECO:0000313" key="1">
    <source>
        <dbReference type="EMBL" id="CAB1433138.1"/>
    </source>
</evidence>
<dbReference type="EMBL" id="CADEAL010001524">
    <property type="protein sequence ID" value="CAB1433138.1"/>
    <property type="molecule type" value="Genomic_DNA"/>
</dbReference>
<evidence type="ECO:0000313" key="2">
    <source>
        <dbReference type="Proteomes" id="UP001153269"/>
    </source>
</evidence>
<name>A0A9N7UN56_PLEPL</name>
<protein>
    <submittedName>
        <fullName evidence="1">Uncharacterized protein</fullName>
    </submittedName>
</protein>